<evidence type="ECO:0000313" key="2">
    <source>
        <dbReference type="EMBL" id="OCA71246.1"/>
    </source>
</evidence>
<organism evidence="2 3">
    <name type="scientific">Chryseobacterium arthrosphaerae</name>
    <dbReference type="NCBI Taxonomy" id="651561"/>
    <lineage>
        <taxon>Bacteria</taxon>
        <taxon>Pseudomonadati</taxon>
        <taxon>Bacteroidota</taxon>
        <taxon>Flavobacteriia</taxon>
        <taxon>Flavobacteriales</taxon>
        <taxon>Weeksellaceae</taxon>
        <taxon>Chryseobacterium group</taxon>
        <taxon>Chryseobacterium</taxon>
    </lineage>
</organism>
<evidence type="ECO:0000256" key="1">
    <source>
        <dbReference type="SAM" id="Phobius"/>
    </source>
</evidence>
<dbReference type="AlphaFoldDB" id="A0A1B8ZI80"/>
<accession>A0A1B8ZI80</accession>
<feature type="transmembrane region" description="Helical" evidence="1">
    <location>
        <begin position="91"/>
        <end position="110"/>
    </location>
</feature>
<dbReference type="EMBL" id="MAYG01000012">
    <property type="protein sequence ID" value="OCA71246.1"/>
    <property type="molecule type" value="Genomic_DNA"/>
</dbReference>
<keyword evidence="1" id="KW-1133">Transmembrane helix</keyword>
<dbReference type="Proteomes" id="UP000093432">
    <property type="component" value="Unassembled WGS sequence"/>
</dbReference>
<feature type="transmembrane region" description="Helical" evidence="1">
    <location>
        <begin position="179"/>
        <end position="197"/>
    </location>
</feature>
<keyword evidence="1" id="KW-0472">Membrane</keyword>
<feature type="transmembrane region" description="Helical" evidence="1">
    <location>
        <begin position="143"/>
        <end position="173"/>
    </location>
</feature>
<name>A0A1B8ZI80_9FLAO</name>
<feature type="transmembrane region" description="Helical" evidence="1">
    <location>
        <begin position="218"/>
        <end position="240"/>
    </location>
</feature>
<feature type="transmembrane region" description="Helical" evidence="1">
    <location>
        <begin position="260"/>
        <end position="280"/>
    </location>
</feature>
<gene>
    <name evidence="2" type="ORF">BBI00_16060</name>
</gene>
<sequence>MFNVYQTDDYMCAYGTREYGLLGNFTHTYLYWGGRYFGYTVNMLNPVAYDQYGILPKVYPLFLMLSFIGVSALNFKAYFQYPLGKSLQKSIILFLFYTVLLARLSEHYFWITGSNVYFLPVIIFGFLLYFFKKNKDTHNKIWLYLSAALIIILMGSNELLALILEGLLIVYYYQKRDRQSLSFLILGTVFLLVSFLAPGNFNRMGEVEDGLLRWIKRVGIFGANYIYIAFKVILILPLFIKVFEKELKNIVYKITFKEAFLFWGVTFLPMLFLGYLLNSIGRHFENIIFYFFITFSVLMVFKFEKIKQFWWISALIIFLPTLKIFPERYSYFNIDFNINNMLIDAFSTNLREYEREVNERIAIIEKSKDSVVVEKIKVIPKTLYFYEMASEKEEQSFVNDQLQKYFKKKYIRTK</sequence>
<evidence type="ECO:0008006" key="4">
    <source>
        <dbReference type="Google" id="ProtNLM"/>
    </source>
</evidence>
<proteinExistence type="predicted"/>
<evidence type="ECO:0000313" key="3">
    <source>
        <dbReference type="Proteomes" id="UP000093432"/>
    </source>
</evidence>
<feature type="transmembrane region" description="Helical" evidence="1">
    <location>
        <begin position="309"/>
        <end position="325"/>
    </location>
</feature>
<feature type="transmembrane region" description="Helical" evidence="1">
    <location>
        <begin position="287"/>
        <end position="303"/>
    </location>
</feature>
<feature type="transmembrane region" description="Helical" evidence="1">
    <location>
        <begin position="58"/>
        <end position="79"/>
    </location>
</feature>
<feature type="transmembrane region" description="Helical" evidence="1">
    <location>
        <begin position="116"/>
        <end position="131"/>
    </location>
</feature>
<reference evidence="3" key="1">
    <citation type="submission" date="2016-07" db="EMBL/GenBank/DDBJ databases">
        <authorList>
            <person name="Florea S."/>
            <person name="Webb J.S."/>
            <person name="Jaromczyk J."/>
            <person name="Schardl C.L."/>
        </authorList>
    </citation>
    <scope>NUCLEOTIDE SEQUENCE [LARGE SCALE GENOMIC DNA]</scope>
    <source>
        <strain evidence="3">CC-VM-7</strain>
    </source>
</reference>
<keyword evidence="1" id="KW-0812">Transmembrane</keyword>
<protein>
    <recommendedName>
        <fullName evidence="4">Glycosyltransferase RgtA/B/C/D-like domain-containing protein</fullName>
    </recommendedName>
</protein>
<comment type="caution">
    <text evidence="2">The sequence shown here is derived from an EMBL/GenBank/DDBJ whole genome shotgun (WGS) entry which is preliminary data.</text>
</comment>